<feature type="transmembrane region" description="Helical" evidence="7">
    <location>
        <begin position="174"/>
        <end position="195"/>
    </location>
</feature>
<accession>A0AA41Y841</accession>
<keyword evidence="3" id="KW-1003">Cell membrane</keyword>
<evidence type="ECO:0000313" key="10">
    <source>
        <dbReference type="Proteomes" id="UP001163821"/>
    </source>
</evidence>
<keyword evidence="5 7" id="KW-1133">Transmembrane helix</keyword>
<feature type="transmembrane region" description="Helical" evidence="7">
    <location>
        <begin position="116"/>
        <end position="138"/>
    </location>
</feature>
<feature type="transmembrane region" description="Helical" evidence="7">
    <location>
        <begin position="92"/>
        <end position="110"/>
    </location>
</feature>
<sequence length="213" mass="23474">MEIIINYISILGSFALAISGAITAMDKRFDPFGVFIIAFVTAVGGGTLRDMLINDRSVFWITQTSYIHFIIAGTICAIIFKSKLDHITKPLFIFDAIGLGLYTITGVQIGLEYGLAAVNCVILGTITGAFGGVLRDILVNEVPIIFKREVYATISILGAILYLTLNKLHFINPILQIVPVLFIIAMRLVVIRYNISLPSLYADERKKKGTTRE</sequence>
<feature type="transmembrane region" description="Helical" evidence="7">
    <location>
        <begin position="58"/>
        <end position="80"/>
    </location>
</feature>
<dbReference type="PANTHER" id="PTHR30506">
    <property type="entry name" value="INNER MEMBRANE PROTEIN"/>
    <property type="match status" value="1"/>
</dbReference>
<dbReference type="GO" id="GO:0005886">
    <property type="term" value="C:plasma membrane"/>
    <property type="evidence" value="ECO:0007669"/>
    <property type="project" value="UniProtKB-SubCell"/>
</dbReference>
<evidence type="ECO:0000256" key="6">
    <source>
        <dbReference type="ARBA" id="ARBA00023136"/>
    </source>
</evidence>
<comment type="caution">
    <text evidence="9">The sequence shown here is derived from an EMBL/GenBank/DDBJ whole genome shotgun (WGS) entry which is preliminary data.</text>
</comment>
<keyword evidence="4 7" id="KW-0812">Transmembrane</keyword>
<evidence type="ECO:0000256" key="5">
    <source>
        <dbReference type="ARBA" id="ARBA00022989"/>
    </source>
</evidence>
<feature type="transmembrane region" description="Helical" evidence="7">
    <location>
        <begin position="150"/>
        <end position="168"/>
    </location>
</feature>
<comment type="similarity">
    <text evidence="2">Belongs to the UPF0126 family.</text>
</comment>
<feature type="transmembrane region" description="Helical" evidence="7">
    <location>
        <begin position="32"/>
        <end position="52"/>
    </location>
</feature>
<evidence type="ECO:0000256" key="2">
    <source>
        <dbReference type="ARBA" id="ARBA00008193"/>
    </source>
</evidence>
<dbReference type="PANTHER" id="PTHR30506:SF3">
    <property type="entry name" value="UPF0126 INNER MEMBRANE PROTEIN YADS-RELATED"/>
    <property type="match status" value="1"/>
</dbReference>
<evidence type="ECO:0000259" key="8">
    <source>
        <dbReference type="Pfam" id="PF03458"/>
    </source>
</evidence>
<evidence type="ECO:0000256" key="7">
    <source>
        <dbReference type="SAM" id="Phobius"/>
    </source>
</evidence>
<organism evidence="9 10">
    <name type="scientific">Gaoshiqia sediminis</name>
    <dbReference type="NCBI Taxonomy" id="2986998"/>
    <lineage>
        <taxon>Bacteria</taxon>
        <taxon>Pseudomonadati</taxon>
        <taxon>Bacteroidota</taxon>
        <taxon>Bacteroidia</taxon>
        <taxon>Marinilabiliales</taxon>
        <taxon>Prolixibacteraceae</taxon>
        <taxon>Gaoshiqia</taxon>
    </lineage>
</organism>
<dbReference type="EMBL" id="JAPAAF010000021">
    <property type="protein sequence ID" value="MCW0483729.1"/>
    <property type="molecule type" value="Genomic_DNA"/>
</dbReference>
<comment type="subcellular location">
    <subcellularLocation>
        <location evidence="1">Cell membrane</location>
        <topology evidence="1">Multi-pass membrane protein</topology>
    </subcellularLocation>
</comment>
<feature type="domain" description="Glycine transporter" evidence="8">
    <location>
        <begin position="7"/>
        <end position="81"/>
    </location>
</feature>
<dbReference type="RefSeq" id="WP_282592323.1">
    <property type="nucleotide sequence ID" value="NZ_JAPAAF010000021.1"/>
</dbReference>
<dbReference type="Pfam" id="PF03458">
    <property type="entry name" value="Gly_transporter"/>
    <property type="match status" value="2"/>
</dbReference>
<gene>
    <name evidence="9" type="ORF">N2K84_13375</name>
</gene>
<feature type="transmembrane region" description="Helical" evidence="7">
    <location>
        <begin position="6"/>
        <end position="25"/>
    </location>
</feature>
<keyword evidence="10" id="KW-1185">Reference proteome</keyword>
<dbReference type="Proteomes" id="UP001163821">
    <property type="component" value="Unassembled WGS sequence"/>
</dbReference>
<proteinExistence type="inferred from homology"/>
<evidence type="ECO:0000256" key="1">
    <source>
        <dbReference type="ARBA" id="ARBA00004651"/>
    </source>
</evidence>
<evidence type="ECO:0000256" key="3">
    <source>
        <dbReference type="ARBA" id="ARBA00022475"/>
    </source>
</evidence>
<evidence type="ECO:0000256" key="4">
    <source>
        <dbReference type="ARBA" id="ARBA00022692"/>
    </source>
</evidence>
<keyword evidence="6 7" id="KW-0472">Membrane</keyword>
<dbReference type="AlphaFoldDB" id="A0AA41Y841"/>
<reference evidence="9" key="1">
    <citation type="submission" date="2022-10" db="EMBL/GenBank/DDBJ databases">
        <title>Gaoshiqiia sediminis gen. nov., sp. nov., isolated from coastal sediment.</title>
        <authorList>
            <person name="Yu W.X."/>
            <person name="Mu D.S."/>
            <person name="Du J.Z."/>
            <person name="Liang Y.Q."/>
        </authorList>
    </citation>
    <scope>NUCLEOTIDE SEQUENCE</scope>
    <source>
        <strain evidence="9">A06</strain>
    </source>
</reference>
<feature type="domain" description="Glycine transporter" evidence="8">
    <location>
        <begin position="93"/>
        <end position="166"/>
    </location>
</feature>
<protein>
    <submittedName>
        <fullName evidence="9">Trimeric intracellular cation channel family protein</fullName>
    </submittedName>
</protein>
<name>A0AA41Y841_9BACT</name>
<evidence type="ECO:0000313" key="9">
    <source>
        <dbReference type="EMBL" id="MCW0483729.1"/>
    </source>
</evidence>
<dbReference type="InterPro" id="IPR005115">
    <property type="entry name" value="Gly_transporter"/>
</dbReference>